<proteinExistence type="predicted"/>
<reference evidence="2 3" key="1">
    <citation type="submission" date="2019-12" db="EMBL/GenBank/DDBJ databases">
        <title>Genomic-based taxomic classification of the family Erythrobacteraceae.</title>
        <authorList>
            <person name="Xu L."/>
        </authorList>
    </citation>
    <scope>NUCLEOTIDE SEQUENCE [LARGE SCALE GENOMIC DNA]</scope>
    <source>
        <strain evidence="2 3">MCCC 1A09962</strain>
    </source>
</reference>
<comment type="caution">
    <text evidence="2">The sequence shown here is derived from an EMBL/GenBank/DDBJ whole genome shotgun (WGS) entry which is preliminary data.</text>
</comment>
<feature type="domain" description="DUF427" evidence="1">
    <location>
        <begin position="3"/>
        <end position="89"/>
    </location>
</feature>
<sequence length="96" mass="10987">MTVRAKWNGRTIAESDDTVVVEQNHYFPLEDVSAEVLQDSDTTSECPWKGTARYHDLKVDGETLHDGAWYYPDPKDAASQIKNRIAFWKGVEVEKE</sequence>
<name>A0A844ZG33_9SPHN</name>
<dbReference type="Proteomes" id="UP000433104">
    <property type="component" value="Unassembled WGS sequence"/>
</dbReference>
<gene>
    <name evidence="2" type="ORF">GRI38_07825</name>
</gene>
<dbReference type="InterPro" id="IPR007361">
    <property type="entry name" value="DUF427"/>
</dbReference>
<dbReference type="Gene3D" id="2.170.150.40">
    <property type="entry name" value="Domain of unknown function (DUF427)"/>
    <property type="match status" value="1"/>
</dbReference>
<protein>
    <submittedName>
        <fullName evidence="2">DUF427 domain-containing protein</fullName>
    </submittedName>
</protein>
<dbReference type="AlphaFoldDB" id="A0A844ZG33"/>
<dbReference type="InterPro" id="IPR038694">
    <property type="entry name" value="DUF427_sf"/>
</dbReference>
<evidence type="ECO:0000313" key="2">
    <source>
        <dbReference type="EMBL" id="MXO85940.1"/>
    </source>
</evidence>
<dbReference type="OrthoDB" id="9815163at2"/>
<evidence type="ECO:0000313" key="3">
    <source>
        <dbReference type="Proteomes" id="UP000433104"/>
    </source>
</evidence>
<accession>A0A844ZG33</accession>
<evidence type="ECO:0000259" key="1">
    <source>
        <dbReference type="Pfam" id="PF04248"/>
    </source>
</evidence>
<dbReference type="PANTHER" id="PTHR34310:SF5">
    <property type="entry name" value="DUF427 DOMAIN PROTEIN (AFU_ORTHOLOGUE AFUA_3G02220)"/>
    <property type="match status" value="1"/>
</dbReference>
<organism evidence="2 3">
    <name type="scientific">Parapontixanthobacter aurantiacus</name>
    <dbReference type="NCBI Taxonomy" id="1463599"/>
    <lineage>
        <taxon>Bacteria</taxon>
        <taxon>Pseudomonadati</taxon>
        <taxon>Pseudomonadota</taxon>
        <taxon>Alphaproteobacteria</taxon>
        <taxon>Sphingomonadales</taxon>
        <taxon>Erythrobacteraceae</taxon>
        <taxon>Parapontixanthobacter</taxon>
    </lineage>
</organism>
<dbReference type="RefSeq" id="WP_160682279.1">
    <property type="nucleotide sequence ID" value="NZ_WTYW01000001.1"/>
</dbReference>
<dbReference type="Pfam" id="PF04248">
    <property type="entry name" value="NTP_transf_9"/>
    <property type="match status" value="1"/>
</dbReference>
<dbReference type="EMBL" id="WTYW01000001">
    <property type="protein sequence ID" value="MXO85940.1"/>
    <property type="molecule type" value="Genomic_DNA"/>
</dbReference>
<dbReference type="PANTHER" id="PTHR34310">
    <property type="entry name" value="DUF427 DOMAIN PROTEIN (AFU_ORTHOLOGUE AFUA_3G02220)"/>
    <property type="match status" value="1"/>
</dbReference>
<keyword evidence="3" id="KW-1185">Reference proteome</keyword>